<keyword evidence="3" id="KW-1185">Reference proteome</keyword>
<reference evidence="2 3" key="1">
    <citation type="submission" date="2018-06" db="EMBL/GenBank/DDBJ databases">
        <title>Genomic Encyclopedia of Type Strains, Phase III (KMG-III): the genomes of soil and plant-associated and newly described type strains.</title>
        <authorList>
            <person name="Whitman W."/>
        </authorList>
    </citation>
    <scope>NUCLEOTIDE SEQUENCE [LARGE SCALE GENOMIC DNA]</scope>
    <source>
        <strain evidence="2 3">CGMCC 4.7090</strain>
    </source>
</reference>
<dbReference type="RefSeq" id="WP_181558066.1">
    <property type="nucleotide sequence ID" value="NZ_JACHWI010000013.1"/>
</dbReference>
<dbReference type="EMBL" id="QLMJ01000017">
    <property type="protein sequence ID" value="RAK29792.1"/>
    <property type="molecule type" value="Genomic_DNA"/>
</dbReference>
<keyword evidence="1" id="KW-0732">Signal</keyword>
<name>A0A327Z3E4_9ACTN</name>
<feature type="signal peptide" evidence="1">
    <location>
        <begin position="1"/>
        <end position="22"/>
    </location>
</feature>
<proteinExistence type="predicted"/>
<evidence type="ECO:0000256" key="1">
    <source>
        <dbReference type="SAM" id="SignalP"/>
    </source>
</evidence>
<dbReference type="Proteomes" id="UP000249341">
    <property type="component" value="Unassembled WGS sequence"/>
</dbReference>
<gene>
    <name evidence="2" type="ORF">B0I29_117118</name>
</gene>
<feature type="chain" id="PRO_5038795373" evidence="1">
    <location>
        <begin position="23"/>
        <end position="54"/>
    </location>
</feature>
<evidence type="ECO:0000313" key="3">
    <source>
        <dbReference type="Proteomes" id="UP000249341"/>
    </source>
</evidence>
<accession>A0A327Z3E4</accession>
<organism evidence="2 3">
    <name type="scientific">Actinoplanes lutulentus</name>
    <dbReference type="NCBI Taxonomy" id="1287878"/>
    <lineage>
        <taxon>Bacteria</taxon>
        <taxon>Bacillati</taxon>
        <taxon>Actinomycetota</taxon>
        <taxon>Actinomycetes</taxon>
        <taxon>Micromonosporales</taxon>
        <taxon>Micromonosporaceae</taxon>
        <taxon>Actinoplanes</taxon>
    </lineage>
</organism>
<sequence>MRERTLLATAAVALVAAFSLLAAGPPLPADHTEADSLEVVVIEPTEPLWDCPYL</sequence>
<evidence type="ECO:0000313" key="2">
    <source>
        <dbReference type="EMBL" id="RAK29792.1"/>
    </source>
</evidence>
<comment type="caution">
    <text evidence="2">The sequence shown here is derived from an EMBL/GenBank/DDBJ whole genome shotgun (WGS) entry which is preliminary data.</text>
</comment>
<dbReference type="AlphaFoldDB" id="A0A327Z3E4"/>
<protein>
    <submittedName>
        <fullName evidence="2">Uncharacterized protein</fullName>
    </submittedName>
</protein>